<organism evidence="2 3">
    <name type="scientific">Kitasatospora acidiphila</name>
    <dbReference type="NCBI Taxonomy" id="2567942"/>
    <lineage>
        <taxon>Bacteria</taxon>
        <taxon>Bacillati</taxon>
        <taxon>Actinomycetota</taxon>
        <taxon>Actinomycetes</taxon>
        <taxon>Kitasatosporales</taxon>
        <taxon>Streptomycetaceae</taxon>
        <taxon>Kitasatospora</taxon>
    </lineage>
</organism>
<dbReference type="EMBL" id="VIGB01000003">
    <property type="protein sequence ID" value="TQF02241.1"/>
    <property type="molecule type" value="Genomic_DNA"/>
</dbReference>
<keyword evidence="3" id="KW-1185">Reference proteome</keyword>
<evidence type="ECO:0000313" key="3">
    <source>
        <dbReference type="Proteomes" id="UP000319103"/>
    </source>
</evidence>
<sequence length="374" mass="39379">MGLTSHELLTLALMAALGAVVGTVLYWPRLARPGLPAVLGRITTILVTQLAVLVVVGLLVNNYFAFYSSWSDLLGTAHPAVQSVGAGTPGGGSSAPATARTLATENFQNGPPQRTGQLLTVRIGGGGSGLSTDGYVYLPPQYFQPGYAQQRFPALVVLTGYPGDARNLVTRLDYPGISLGLLRSGQQQPTVLVMLRSSPAMPRDTECEDVPGGPQAATYFTHEVPQAVAGAFRVIGQGRGWGIVGDSTGGYCALKLAMRDPAAFPAAASLSGYFKAAEDPTTGDLFAGDQQRRNEADLLWRLHNLPPPAVAELLAYSKDDPASVRDSTAFAAAVRPPMTASVSTVDHGGHNFETWTRLEPTALSWLSEHLAKPG</sequence>
<dbReference type="OrthoDB" id="3670437at2"/>
<dbReference type="GO" id="GO:0016747">
    <property type="term" value="F:acyltransferase activity, transferring groups other than amino-acyl groups"/>
    <property type="evidence" value="ECO:0007669"/>
    <property type="project" value="TreeGrafter"/>
</dbReference>
<name>A0A540VZS9_9ACTN</name>
<keyword evidence="1" id="KW-1133">Transmembrane helix</keyword>
<feature type="transmembrane region" description="Helical" evidence="1">
    <location>
        <begin position="39"/>
        <end position="60"/>
    </location>
</feature>
<protein>
    <submittedName>
        <fullName evidence="2">Esterase</fullName>
    </submittedName>
</protein>
<evidence type="ECO:0000256" key="1">
    <source>
        <dbReference type="SAM" id="Phobius"/>
    </source>
</evidence>
<gene>
    <name evidence="2" type="ORF">E6W39_08115</name>
</gene>
<reference evidence="2 3" key="1">
    <citation type="submission" date="2019-06" db="EMBL/GenBank/DDBJ databases">
        <title>Description of Kitasatospora acidophila sp. nov. isolated from pine grove soil, and reclassification of Streptomyces novaecaesareae to Kitasatospora novaeceasareae comb. nov.</title>
        <authorList>
            <person name="Kim M.J."/>
        </authorList>
    </citation>
    <scope>NUCLEOTIDE SEQUENCE [LARGE SCALE GENOMIC DNA]</scope>
    <source>
        <strain evidence="2 3">MMS16-CNU292</strain>
    </source>
</reference>
<dbReference type="Proteomes" id="UP000319103">
    <property type="component" value="Unassembled WGS sequence"/>
</dbReference>
<keyword evidence="1" id="KW-0472">Membrane</keyword>
<dbReference type="Gene3D" id="3.40.50.1820">
    <property type="entry name" value="alpha/beta hydrolase"/>
    <property type="match status" value="1"/>
</dbReference>
<dbReference type="PANTHER" id="PTHR48098">
    <property type="entry name" value="ENTEROCHELIN ESTERASE-RELATED"/>
    <property type="match status" value="1"/>
</dbReference>
<dbReference type="InterPro" id="IPR000801">
    <property type="entry name" value="Esterase-like"/>
</dbReference>
<dbReference type="Pfam" id="PF00756">
    <property type="entry name" value="Esterase"/>
    <property type="match status" value="1"/>
</dbReference>
<dbReference type="InterPro" id="IPR050583">
    <property type="entry name" value="Mycobacterial_A85_antigen"/>
</dbReference>
<dbReference type="SUPFAM" id="SSF53474">
    <property type="entry name" value="alpha/beta-Hydrolases"/>
    <property type="match status" value="1"/>
</dbReference>
<proteinExistence type="predicted"/>
<keyword evidence="1" id="KW-0812">Transmembrane</keyword>
<dbReference type="InterPro" id="IPR029058">
    <property type="entry name" value="AB_hydrolase_fold"/>
</dbReference>
<feature type="transmembrane region" description="Helical" evidence="1">
    <location>
        <begin position="6"/>
        <end position="27"/>
    </location>
</feature>
<accession>A0A540VZS9</accession>
<dbReference type="PANTHER" id="PTHR48098:SF1">
    <property type="entry name" value="DIACYLGLYCEROL ACYLTRANSFERASE_MYCOLYLTRANSFERASE AG85A"/>
    <property type="match status" value="1"/>
</dbReference>
<dbReference type="AlphaFoldDB" id="A0A540VZS9"/>
<evidence type="ECO:0000313" key="2">
    <source>
        <dbReference type="EMBL" id="TQF02241.1"/>
    </source>
</evidence>
<comment type="caution">
    <text evidence="2">The sequence shown here is derived from an EMBL/GenBank/DDBJ whole genome shotgun (WGS) entry which is preliminary data.</text>
</comment>
<dbReference type="RefSeq" id="WP_141632943.1">
    <property type="nucleotide sequence ID" value="NZ_VIGB01000003.1"/>
</dbReference>